<dbReference type="EMBL" id="KL197711">
    <property type="protein sequence ID" value="KDQ62707.1"/>
    <property type="molecule type" value="Genomic_DNA"/>
</dbReference>
<keyword evidence="1" id="KW-0175">Coiled coil</keyword>
<dbReference type="STRING" id="933084.A0A067QGR1"/>
<evidence type="ECO:0000256" key="1">
    <source>
        <dbReference type="SAM" id="Coils"/>
    </source>
</evidence>
<keyword evidence="4" id="KW-1185">Reference proteome</keyword>
<feature type="coiled-coil region" evidence="1">
    <location>
        <begin position="79"/>
        <end position="122"/>
    </location>
</feature>
<feature type="compositionally biased region" description="Acidic residues" evidence="2">
    <location>
        <begin position="162"/>
        <end position="172"/>
    </location>
</feature>
<feature type="non-terminal residue" evidence="3">
    <location>
        <position position="218"/>
    </location>
</feature>
<dbReference type="InParanoid" id="A0A067QGR1"/>
<organism evidence="3 4">
    <name type="scientific">Jaapia argillacea MUCL 33604</name>
    <dbReference type="NCBI Taxonomy" id="933084"/>
    <lineage>
        <taxon>Eukaryota</taxon>
        <taxon>Fungi</taxon>
        <taxon>Dikarya</taxon>
        <taxon>Basidiomycota</taxon>
        <taxon>Agaricomycotina</taxon>
        <taxon>Agaricomycetes</taxon>
        <taxon>Agaricomycetidae</taxon>
        <taxon>Jaapiales</taxon>
        <taxon>Jaapiaceae</taxon>
        <taxon>Jaapia</taxon>
    </lineage>
</organism>
<name>A0A067QGR1_9AGAM</name>
<dbReference type="Proteomes" id="UP000027265">
    <property type="component" value="Unassembled WGS sequence"/>
</dbReference>
<proteinExistence type="predicted"/>
<reference evidence="4" key="1">
    <citation type="journal article" date="2014" name="Proc. Natl. Acad. Sci. U.S.A.">
        <title>Extensive sampling of basidiomycete genomes demonstrates inadequacy of the white-rot/brown-rot paradigm for wood decay fungi.</title>
        <authorList>
            <person name="Riley R."/>
            <person name="Salamov A.A."/>
            <person name="Brown D.W."/>
            <person name="Nagy L.G."/>
            <person name="Floudas D."/>
            <person name="Held B.W."/>
            <person name="Levasseur A."/>
            <person name="Lombard V."/>
            <person name="Morin E."/>
            <person name="Otillar R."/>
            <person name="Lindquist E.A."/>
            <person name="Sun H."/>
            <person name="LaButti K.M."/>
            <person name="Schmutz J."/>
            <person name="Jabbour D."/>
            <person name="Luo H."/>
            <person name="Baker S.E."/>
            <person name="Pisabarro A.G."/>
            <person name="Walton J.D."/>
            <person name="Blanchette R.A."/>
            <person name="Henrissat B."/>
            <person name="Martin F."/>
            <person name="Cullen D."/>
            <person name="Hibbett D.S."/>
            <person name="Grigoriev I.V."/>
        </authorList>
    </citation>
    <scope>NUCLEOTIDE SEQUENCE [LARGE SCALE GENOMIC DNA]</scope>
    <source>
        <strain evidence="4">MUCL 33604</strain>
    </source>
</reference>
<evidence type="ECO:0000256" key="2">
    <source>
        <dbReference type="SAM" id="MobiDB-lite"/>
    </source>
</evidence>
<dbReference type="HOGENOM" id="CLU_1269553_0_0_1"/>
<sequence>MPPAFTQTDYFVNSRPVYMRIQEHHCTSPGTPYLFADVDDHGSIDDVWYEGSKTYSMYETYILGKKSSHSPDRWVVPCIQRAERVERRMMRRIKRQEMECQLEDEKSRRLHLEQDFEEMSLEDPKEVGMGCDDEVEMGCEEEDEMGSHEPEDEGSYGSEVSVESEVESEDEDGGRPCDGVCDIIFTGKCRLILDTVKPGTHSNIMAASILMTAQGQAQ</sequence>
<gene>
    <name evidence="3" type="ORF">JAAARDRAFT_76428</name>
</gene>
<feature type="region of interest" description="Disordered" evidence="2">
    <location>
        <begin position="141"/>
        <end position="174"/>
    </location>
</feature>
<dbReference type="AlphaFoldDB" id="A0A067QGR1"/>
<evidence type="ECO:0000313" key="3">
    <source>
        <dbReference type="EMBL" id="KDQ62707.1"/>
    </source>
</evidence>
<dbReference type="OrthoDB" id="5595695at2759"/>
<feature type="compositionally biased region" description="Acidic residues" evidence="2">
    <location>
        <begin position="141"/>
        <end position="154"/>
    </location>
</feature>
<protein>
    <submittedName>
        <fullName evidence="3">Uncharacterized protein</fullName>
    </submittedName>
</protein>
<evidence type="ECO:0000313" key="4">
    <source>
        <dbReference type="Proteomes" id="UP000027265"/>
    </source>
</evidence>
<accession>A0A067QGR1</accession>